<reference evidence="8 9" key="1">
    <citation type="submission" date="2015-08" db="EMBL/GenBank/DDBJ databases">
        <title>The genome of the Asian arowana (Scleropages formosus).</title>
        <authorList>
            <person name="Tan M.H."/>
            <person name="Gan H.M."/>
            <person name="Croft L.J."/>
            <person name="Austin C.M."/>
        </authorList>
    </citation>
    <scope>NUCLEOTIDE SEQUENCE [LARGE SCALE GENOMIC DNA]</scope>
    <source>
        <strain evidence="8">Aro1</strain>
    </source>
</reference>
<dbReference type="InterPro" id="IPR013087">
    <property type="entry name" value="Znf_C2H2_type"/>
</dbReference>
<feature type="non-terminal residue" evidence="8">
    <location>
        <position position="1"/>
    </location>
</feature>
<dbReference type="AlphaFoldDB" id="A0A0N8JZD9"/>
<dbReference type="SMART" id="SM00355">
    <property type="entry name" value="ZnF_C2H2"/>
    <property type="match status" value="13"/>
</dbReference>
<feature type="domain" description="C2H2-type" evidence="7">
    <location>
        <begin position="259"/>
        <end position="286"/>
    </location>
</feature>
<dbReference type="FunFam" id="3.30.160.60:FF:000671">
    <property type="entry name" value="Zinc finger protein 26"/>
    <property type="match status" value="1"/>
</dbReference>
<dbReference type="FunFam" id="3.30.160.60:FF:001927">
    <property type="entry name" value="Zinc finger protein 1184"/>
    <property type="match status" value="1"/>
</dbReference>
<evidence type="ECO:0000256" key="5">
    <source>
        <dbReference type="ARBA" id="ARBA00023242"/>
    </source>
</evidence>
<feature type="domain" description="C2H2-type" evidence="7">
    <location>
        <begin position="1"/>
        <end position="19"/>
    </location>
</feature>
<keyword evidence="4" id="KW-0862">Zinc</keyword>
<accession>A0A0N8JZD9</accession>
<dbReference type="FunFam" id="3.30.160.60:FF:000446">
    <property type="entry name" value="Zinc finger protein"/>
    <property type="match status" value="3"/>
</dbReference>
<feature type="domain" description="C2H2-type" evidence="7">
    <location>
        <begin position="20"/>
        <end position="47"/>
    </location>
</feature>
<feature type="domain" description="C2H2-type" evidence="7">
    <location>
        <begin position="542"/>
        <end position="569"/>
    </location>
</feature>
<dbReference type="PANTHER" id="PTHR24377">
    <property type="entry name" value="IP01015P-RELATED"/>
    <property type="match status" value="1"/>
</dbReference>
<dbReference type="FunFam" id="3.30.160.60:FF:002212">
    <property type="entry name" value="Zinc finger protein 672"/>
    <property type="match status" value="1"/>
</dbReference>
<dbReference type="GO" id="GO:0008270">
    <property type="term" value="F:zinc ion binding"/>
    <property type="evidence" value="ECO:0007669"/>
    <property type="project" value="UniProtKB-KW"/>
</dbReference>
<evidence type="ECO:0000259" key="7">
    <source>
        <dbReference type="PROSITE" id="PS50157"/>
    </source>
</evidence>
<dbReference type="PROSITE" id="PS00028">
    <property type="entry name" value="ZINC_FINGER_C2H2_1"/>
    <property type="match status" value="13"/>
</dbReference>
<evidence type="ECO:0000256" key="6">
    <source>
        <dbReference type="PROSITE-ProRule" id="PRU00042"/>
    </source>
</evidence>
<gene>
    <name evidence="8" type="ORF">Z043_112207</name>
</gene>
<keyword evidence="1" id="KW-0479">Metal-binding</keyword>
<feature type="domain" description="C2H2-type" evidence="7">
    <location>
        <begin position="687"/>
        <end position="714"/>
    </location>
</feature>
<name>A0A0N8JZD9_SCLFO</name>
<comment type="caution">
    <text evidence="8">The sequence shown here is derived from an EMBL/GenBank/DDBJ whole genome shotgun (WGS) entry which is preliminary data.</text>
</comment>
<dbReference type="Proteomes" id="UP000034805">
    <property type="component" value="Unassembled WGS sequence"/>
</dbReference>
<dbReference type="InterPro" id="IPR050826">
    <property type="entry name" value="Krueppel_C2H2_ZnFinger"/>
</dbReference>
<feature type="non-terminal residue" evidence="8">
    <location>
        <position position="1040"/>
    </location>
</feature>
<organism evidence="8 9">
    <name type="scientific">Scleropages formosus</name>
    <name type="common">Asian bonytongue</name>
    <name type="synonym">Osteoglossum formosum</name>
    <dbReference type="NCBI Taxonomy" id="113540"/>
    <lineage>
        <taxon>Eukaryota</taxon>
        <taxon>Metazoa</taxon>
        <taxon>Chordata</taxon>
        <taxon>Craniata</taxon>
        <taxon>Vertebrata</taxon>
        <taxon>Euteleostomi</taxon>
        <taxon>Actinopterygii</taxon>
        <taxon>Neopterygii</taxon>
        <taxon>Teleostei</taxon>
        <taxon>Osteoglossocephala</taxon>
        <taxon>Osteoglossomorpha</taxon>
        <taxon>Osteoglossiformes</taxon>
        <taxon>Osteoglossidae</taxon>
        <taxon>Scleropages</taxon>
    </lineage>
</organism>
<feature type="domain" description="C2H2-type" evidence="7">
    <location>
        <begin position="659"/>
        <end position="686"/>
    </location>
</feature>
<evidence type="ECO:0000256" key="1">
    <source>
        <dbReference type="ARBA" id="ARBA00022723"/>
    </source>
</evidence>
<feature type="domain" description="C2H2-type" evidence="7">
    <location>
        <begin position="407"/>
        <end position="434"/>
    </location>
</feature>
<dbReference type="Gene3D" id="3.30.160.60">
    <property type="entry name" value="Classic Zinc Finger"/>
    <property type="match status" value="13"/>
</dbReference>
<protein>
    <submittedName>
        <fullName evidence="8">Zinc finger protein 770-like</fullName>
    </submittedName>
</protein>
<feature type="domain" description="C2H2-type" evidence="7">
    <location>
        <begin position="514"/>
        <end position="541"/>
    </location>
</feature>
<feature type="domain" description="C2H2-type" evidence="7">
    <location>
        <begin position="1008"/>
        <end position="1035"/>
    </location>
</feature>
<evidence type="ECO:0000256" key="2">
    <source>
        <dbReference type="ARBA" id="ARBA00022737"/>
    </source>
</evidence>
<sequence length="1040" mass="118209">FQFASKLQRHQLTHSGQRPFVCPLCGKAFRQAAHLKTHQETHAKQAALTNKVHPLSDVSALPFHGSQEGFPQLGPCTQEEELGQAVQPRVSLNTGQSKQQCVPDVHWNTSDRMAPKQVLQEQQLNFINPAESKVHLQTICLETFASVVPLQKHLLNQEEQESTEPKPYPQTSDLLYSNDSGSIIPPKHRTLPRTQDMKESLSTLKHISKVKIEEDKVTENRNVSESSADSYRCSICFRSFQFPSKLRHHYLIHSGSRPSECRVCGLAFAQAHDLKKHTNKHNVRKDVHNLDHAGSSHNCQIDSVNCSLQEAKPECSDHNQIVSPVSEETALQLELNIMVKSEHWHPDICAELEMTPPGRLVPTQQHVPKRTSRNVRKKHQCYMCLQHFPAPSKLQRHLLIHTGQRPFSCHICGKRFRQLSHVKLHAHTHSTTRCVQLRNANLDCFTSLLPTEMKGDPRTSVVLPKCSASVEEHVTEKLAAADSVMVSVGKEELSKSKFTVDIFQSMMGNIHRKHQCKLCFKCFASPYKLKRHNLIHTGQKPFRCASCGKTFRQAVHLKVHQQTHGRLKLYKDALLRKFFYLMRSTTKGNFQSREVSSQGQSFSGVIPEYLPACIKQSQPITQSEEQTADTVACPGKRTRKQLALEIGGIKKDSCKPRNYECSLCWKCFNAPSKLARHSLIHTGQRPFQCHICHQAFRQSSHLKAHHQVHIRMKPIHQRKIECSRTPRLSGSIENNSLVDNEKVDLVGCVFPGLENASLKARAVEMSMRNDPRRFPNTRGKHFPRWNYRCSLCERGFDSRYKLQRHYLTHTGHKPFACHVCERKFRQSTHLKRHQQSHNSIVRPSKSGMLLCMNKLSMAPPEFYSHHESDSHKHNSGSHTEDQNVQCYKQPFGEKGLPVKADEAADIGAVNDDSVVLLPCVPQNPTSKHKDFAEKTSDNTCGAPCPQSCSNPSGCWTNQVLSKCDSPSPANAVKHNSRKDYQCVVCLKNFDSPSKLSRHFLIHTGMKPFQCPFCAKAFRQLCHLRIHQQTHKREMSSSPWQ</sequence>
<evidence type="ECO:0000256" key="3">
    <source>
        <dbReference type="ARBA" id="ARBA00022771"/>
    </source>
</evidence>
<dbReference type="FunFam" id="3.30.160.60:FF:002343">
    <property type="entry name" value="Zinc finger protein 33A"/>
    <property type="match status" value="1"/>
</dbReference>
<feature type="domain" description="C2H2-type" evidence="7">
    <location>
        <begin position="231"/>
        <end position="258"/>
    </location>
</feature>
<feature type="domain" description="C2H2-type" evidence="7">
    <location>
        <begin position="980"/>
        <end position="1007"/>
    </location>
</feature>
<dbReference type="PROSITE" id="PS50157">
    <property type="entry name" value="ZINC_FINGER_C2H2_2"/>
    <property type="match status" value="14"/>
</dbReference>
<dbReference type="STRING" id="113540.ENSSFOP00015071154"/>
<dbReference type="InterPro" id="IPR036236">
    <property type="entry name" value="Znf_C2H2_sf"/>
</dbReference>
<keyword evidence="2" id="KW-0677">Repeat</keyword>
<feature type="domain" description="C2H2-type" evidence="7">
    <location>
        <begin position="815"/>
        <end position="837"/>
    </location>
</feature>
<keyword evidence="3 6" id="KW-0863">Zinc-finger</keyword>
<evidence type="ECO:0000313" key="8">
    <source>
        <dbReference type="EMBL" id="KPP69065.1"/>
    </source>
</evidence>
<feature type="domain" description="C2H2-type" evidence="7">
    <location>
        <begin position="379"/>
        <end position="406"/>
    </location>
</feature>
<evidence type="ECO:0000256" key="4">
    <source>
        <dbReference type="ARBA" id="ARBA00022833"/>
    </source>
</evidence>
<proteinExistence type="predicted"/>
<feature type="domain" description="C2H2-type" evidence="7">
    <location>
        <begin position="787"/>
        <end position="814"/>
    </location>
</feature>
<keyword evidence="5" id="KW-0539">Nucleus</keyword>
<dbReference type="EMBL" id="JARO02004142">
    <property type="protein sequence ID" value="KPP69065.1"/>
    <property type="molecule type" value="Genomic_DNA"/>
</dbReference>
<evidence type="ECO:0000313" key="9">
    <source>
        <dbReference type="Proteomes" id="UP000034805"/>
    </source>
</evidence>
<dbReference type="SUPFAM" id="SSF57667">
    <property type="entry name" value="beta-beta-alpha zinc fingers"/>
    <property type="match status" value="7"/>
</dbReference>
<dbReference type="Pfam" id="PF00096">
    <property type="entry name" value="zf-C2H2"/>
    <property type="match status" value="8"/>
</dbReference>